<feature type="compositionally biased region" description="Polar residues" evidence="1">
    <location>
        <begin position="1"/>
        <end position="16"/>
    </location>
</feature>
<dbReference type="Proteomes" id="UP000776651">
    <property type="component" value="Unassembled WGS sequence"/>
</dbReference>
<feature type="region of interest" description="Disordered" evidence="1">
    <location>
        <begin position="215"/>
        <end position="264"/>
    </location>
</feature>
<protein>
    <recommendedName>
        <fullName evidence="4">Flagellar hook-length control protein FliK</fullName>
    </recommendedName>
</protein>
<feature type="compositionally biased region" description="Low complexity" evidence="1">
    <location>
        <begin position="396"/>
        <end position="410"/>
    </location>
</feature>
<evidence type="ECO:0000313" key="3">
    <source>
        <dbReference type="Proteomes" id="UP000776651"/>
    </source>
</evidence>
<feature type="compositionally biased region" description="Low complexity" evidence="1">
    <location>
        <begin position="375"/>
        <end position="386"/>
    </location>
</feature>
<feature type="region of interest" description="Disordered" evidence="1">
    <location>
        <begin position="55"/>
        <end position="74"/>
    </location>
</feature>
<proteinExistence type="predicted"/>
<comment type="caution">
    <text evidence="2">The sequence shown here is derived from an EMBL/GenBank/DDBJ whole genome shotgun (WGS) entry which is preliminary data.</text>
</comment>
<gene>
    <name evidence="2" type="ORF">K3177_01170</name>
</gene>
<feature type="compositionally biased region" description="Basic and acidic residues" evidence="1">
    <location>
        <begin position="239"/>
        <end position="248"/>
    </location>
</feature>
<feature type="compositionally biased region" description="Basic and acidic residues" evidence="1">
    <location>
        <begin position="417"/>
        <end position="426"/>
    </location>
</feature>
<evidence type="ECO:0000256" key="1">
    <source>
        <dbReference type="SAM" id="MobiDB-lite"/>
    </source>
</evidence>
<sequence length="443" mass="44806">MNISFAHSKTPDTQSVAAGLDGESGRKNGASQGVDGFADLLNQLASVLPVLPAGLGTAESGTEERQDGELPTGNILPLLPVDPVADADVELALVASPLMSLVPPAAQAPVVAGSSDASLAAGKPINNASGIAPLAIAAELVATGAEASPSESSEPTSFVVRIAAADKPVDAKAADLFVTAPEGKAQSASPVPATNDRLSQAVAAGTAQATPVDAKAATASATTSQPAVQPALDPASGDSKQDGDRPASDRQAPASQTSTADLAKVSPQLVSARFEDTMVAARAGTVTPRTVTTDQFAQVERVVEHLTAARQMDLSKPAAIAVAHKEFGALTVTFDQSGGKMNVEIAAENQESQRALAAAMASDRGMPRQQDMGGHSQSAQNQNNHAAADRHGGNGNSSAASGQGNAGDNGRSQQFDQRGRHDERARPGTQTPARNSGDDALYA</sequence>
<feature type="compositionally biased region" description="Low complexity" evidence="1">
    <location>
        <begin position="215"/>
        <end position="228"/>
    </location>
</feature>
<reference evidence="2 3" key="1">
    <citation type="submission" date="2021-08" db="EMBL/GenBank/DDBJ databases">
        <title>Comparative Genomics Analysis of the Genus Qipengyuania Reveals Extensive Genetic Diversity and Metabolic Versatility, Including the Description of Fifteen Novel Species.</title>
        <authorList>
            <person name="Liu Y."/>
        </authorList>
    </citation>
    <scope>NUCLEOTIDE SEQUENCE [LARGE SCALE GENOMIC DNA]</scope>
    <source>
        <strain evidence="2 3">GH25</strain>
    </source>
</reference>
<dbReference type="EMBL" id="JAIGNQ010000001">
    <property type="protein sequence ID" value="MBX7487113.1"/>
    <property type="molecule type" value="Genomic_DNA"/>
</dbReference>
<organism evidence="2 3">
    <name type="scientific">Qipengyuania pacifica</name>
    <dbReference type="NCBI Taxonomy" id="2860199"/>
    <lineage>
        <taxon>Bacteria</taxon>
        <taxon>Pseudomonadati</taxon>
        <taxon>Pseudomonadota</taxon>
        <taxon>Alphaproteobacteria</taxon>
        <taxon>Sphingomonadales</taxon>
        <taxon>Erythrobacteraceae</taxon>
        <taxon>Qipengyuania</taxon>
    </lineage>
</organism>
<name>A0ABS7JFB2_9SPHN</name>
<feature type="region of interest" description="Disordered" evidence="1">
    <location>
        <begin position="354"/>
        <end position="443"/>
    </location>
</feature>
<keyword evidence="3" id="KW-1185">Reference proteome</keyword>
<evidence type="ECO:0000313" key="2">
    <source>
        <dbReference type="EMBL" id="MBX7487113.1"/>
    </source>
</evidence>
<dbReference type="RefSeq" id="WP_221596470.1">
    <property type="nucleotide sequence ID" value="NZ_JAIGNQ010000001.1"/>
</dbReference>
<evidence type="ECO:0008006" key="4">
    <source>
        <dbReference type="Google" id="ProtNLM"/>
    </source>
</evidence>
<feature type="region of interest" description="Disordered" evidence="1">
    <location>
        <begin position="1"/>
        <end position="33"/>
    </location>
</feature>
<accession>A0ABS7JFB2</accession>